<dbReference type="Gene3D" id="3.40.50.620">
    <property type="entry name" value="HUPs"/>
    <property type="match status" value="1"/>
</dbReference>
<dbReference type="NCBIfam" id="TIGR00018">
    <property type="entry name" value="panC"/>
    <property type="match status" value="1"/>
</dbReference>
<dbReference type="HAMAP" id="MF_00158">
    <property type="entry name" value="PanC"/>
    <property type="match status" value="1"/>
</dbReference>
<comment type="subcellular location">
    <subcellularLocation>
        <location evidence="8">Cytoplasm</location>
    </subcellularLocation>
</comment>
<evidence type="ECO:0000256" key="8">
    <source>
        <dbReference type="HAMAP-Rule" id="MF_00158"/>
    </source>
</evidence>
<dbReference type="Pfam" id="PF02569">
    <property type="entry name" value="Pantoate_ligase"/>
    <property type="match status" value="1"/>
</dbReference>
<keyword evidence="6 8" id="KW-0067">ATP-binding</keyword>
<protein>
    <recommendedName>
        <fullName evidence="8">Pantothenate synthetase</fullName>
        <shortName evidence="8">PS</shortName>
        <ecNumber evidence="8">6.3.2.1</ecNumber>
    </recommendedName>
    <alternativeName>
        <fullName evidence="8">Pantoate--beta-alanine ligase</fullName>
    </alternativeName>
    <alternativeName>
        <fullName evidence="8">Pantoate-activating enzyme</fullName>
    </alternativeName>
</protein>
<dbReference type="SUPFAM" id="SSF52374">
    <property type="entry name" value="Nucleotidylyl transferase"/>
    <property type="match status" value="1"/>
</dbReference>
<dbReference type="GO" id="GO:0005829">
    <property type="term" value="C:cytosol"/>
    <property type="evidence" value="ECO:0007669"/>
    <property type="project" value="TreeGrafter"/>
</dbReference>
<keyword evidence="8" id="KW-0963">Cytoplasm</keyword>
<feature type="binding site" evidence="8">
    <location>
        <position position="153"/>
    </location>
    <ligand>
        <name>(R)-pantoate</name>
        <dbReference type="ChEBI" id="CHEBI:15980"/>
    </ligand>
</feature>
<evidence type="ECO:0000256" key="6">
    <source>
        <dbReference type="ARBA" id="ARBA00022840"/>
    </source>
</evidence>
<evidence type="ECO:0000256" key="1">
    <source>
        <dbReference type="ARBA" id="ARBA00004990"/>
    </source>
</evidence>
<comment type="caution">
    <text evidence="9">The sequence shown here is derived from an EMBL/GenBank/DDBJ whole genome shotgun (WGS) entry which is preliminary data.</text>
</comment>
<dbReference type="InterPro" id="IPR003721">
    <property type="entry name" value="Pantoate_ligase"/>
</dbReference>
<dbReference type="InterPro" id="IPR014729">
    <property type="entry name" value="Rossmann-like_a/b/a_fold"/>
</dbReference>
<feature type="binding site" evidence="8">
    <location>
        <position position="61"/>
    </location>
    <ligand>
        <name>beta-alanine</name>
        <dbReference type="ChEBI" id="CHEBI:57966"/>
    </ligand>
</feature>
<evidence type="ECO:0000256" key="5">
    <source>
        <dbReference type="ARBA" id="ARBA00022741"/>
    </source>
</evidence>
<sequence length="284" mass="31309">MQVTGKIDEIRQWTAQARAEGKHIGLVPTMGALHAGHVALIEAARRRCEFVVVSLFVNPTQFGPGEDFDNYPRPFKQDIAICERHGAAVVFAPSPSEMYPRENLTWVSVSGITEHLCGRSRPNHFRGVTTVCTKLFNIVGPDVAFFGQKDAQQAAVIRRMVADLNMPLEIVVCPTVRQGDGLAVSSRNQYLSERQREDATVIYRALQEGRQMIESGATDARQVRARIEAVMGRVPAMQIEYVSLVDPETLEDVERITGAVLIAVAARLGPARLIDNIMVDSGKT</sequence>
<dbReference type="InterPro" id="IPR042176">
    <property type="entry name" value="Pantoate_ligase_C"/>
</dbReference>
<dbReference type="GO" id="GO:0004592">
    <property type="term" value="F:pantoate-beta-alanine ligase activity"/>
    <property type="evidence" value="ECO:0007669"/>
    <property type="project" value="UniProtKB-UniRule"/>
</dbReference>
<comment type="catalytic activity">
    <reaction evidence="7 8">
        <text>(R)-pantoate + beta-alanine + ATP = (R)-pantothenate + AMP + diphosphate + H(+)</text>
        <dbReference type="Rhea" id="RHEA:10912"/>
        <dbReference type="ChEBI" id="CHEBI:15378"/>
        <dbReference type="ChEBI" id="CHEBI:15980"/>
        <dbReference type="ChEBI" id="CHEBI:29032"/>
        <dbReference type="ChEBI" id="CHEBI:30616"/>
        <dbReference type="ChEBI" id="CHEBI:33019"/>
        <dbReference type="ChEBI" id="CHEBI:57966"/>
        <dbReference type="ChEBI" id="CHEBI:456215"/>
        <dbReference type="EC" id="6.3.2.1"/>
    </reaction>
</comment>
<keyword evidence="4 8" id="KW-0566">Pantothenate biosynthesis</keyword>
<comment type="pathway">
    <text evidence="1 8">Cofactor biosynthesis; (R)-pantothenate biosynthesis; (R)-pantothenate from (R)-pantoate and beta-alanine: step 1/1.</text>
</comment>
<comment type="function">
    <text evidence="8">Catalyzes the condensation of pantoate with beta-alanine in an ATP-dependent reaction via a pantoyl-adenylate intermediate.</text>
</comment>
<dbReference type="CDD" id="cd00560">
    <property type="entry name" value="PanC"/>
    <property type="match status" value="1"/>
</dbReference>
<feature type="binding site" evidence="8">
    <location>
        <position position="176"/>
    </location>
    <ligand>
        <name>ATP</name>
        <dbReference type="ChEBI" id="CHEBI:30616"/>
    </ligand>
</feature>
<evidence type="ECO:0000256" key="7">
    <source>
        <dbReference type="ARBA" id="ARBA00048258"/>
    </source>
</evidence>
<feature type="active site" description="Proton donor" evidence="8">
    <location>
        <position position="37"/>
    </location>
</feature>
<comment type="subunit">
    <text evidence="8">Homodimer.</text>
</comment>
<dbReference type="GO" id="GO:0015940">
    <property type="term" value="P:pantothenate biosynthetic process"/>
    <property type="evidence" value="ECO:0007669"/>
    <property type="project" value="UniProtKB-UniRule"/>
</dbReference>
<dbReference type="RefSeq" id="WP_349245996.1">
    <property type="nucleotide sequence ID" value="NZ_JASCXX010000022.1"/>
</dbReference>
<accession>A0AAW6U4T1</accession>
<reference evidence="9" key="1">
    <citation type="submission" date="2023-05" db="EMBL/GenBank/DDBJ databases">
        <title>Anaerotaeda fermentans gen. nov., sp. nov., a novel anaerobic planctomycete of the new family within the order Sedimentisphaerales isolated from Taman Peninsula, Russia.</title>
        <authorList>
            <person name="Khomyakova M.A."/>
            <person name="Merkel A.Y."/>
            <person name="Slobodkin A.I."/>
        </authorList>
    </citation>
    <scope>NUCLEOTIDE SEQUENCE</scope>
    <source>
        <strain evidence="9">M17dextr</strain>
    </source>
</reference>
<proteinExistence type="inferred from homology"/>
<evidence type="ECO:0000256" key="4">
    <source>
        <dbReference type="ARBA" id="ARBA00022655"/>
    </source>
</evidence>
<keyword evidence="3 8" id="KW-0436">Ligase</keyword>
<dbReference type="PANTHER" id="PTHR21299:SF1">
    <property type="entry name" value="PANTOATE--BETA-ALANINE LIGASE"/>
    <property type="match status" value="1"/>
</dbReference>
<comment type="similarity">
    <text evidence="2 8">Belongs to the pantothenate synthetase family.</text>
</comment>
<dbReference type="FunFam" id="3.40.50.620:FF:000013">
    <property type="entry name" value="Pantothenate synthetase"/>
    <property type="match status" value="1"/>
</dbReference>
<keyword evidence="10" id="KW-1185">Reference proteome</keyword>
<feature type="binding site" evidence="8">
    <location>
        <begin position="147"/>
        <end position="150"/>
    </location>
    <ligand>
        <name>ATP</name>
        <dbReference type="ChEBI" id="CHEBI:30616"/>
    </ligand>
</feature>
<dbReference type="GO" id="GO:0005524">
    <property type="term" value="F:ATP binding"/>
    <property type="evidence" value="ECO:0007669"/>
    <property type="project" value="UniProtKB-KW"/>
</dbReference>
<dbReference type="Proteomes" id="UP001431776">
    <property type="component" value="Unassembled WGS sequence"/>
</dbReference>
<feature type="binding site" evidence="8">
    <location>
        <position position="61"/>
    </location>
    <ligand>
        <name>(R)-pantoate</name>
        <dbReference type="ChEBI" id="CHEBI:15980"/>
    </ligand>
</feature>
<evidence type="ECO:0000313" key="10">
    <source>
        <dbReference type="Proteomes" id="UP001431776"/>
    </source>
</evidence>
<dbReference type="AlphaFoldDB" id="A0AAW6U4T1"/>
<dbReference type="Gene3D" id="3.30.1300.10">
    <property type="entry name" value="Pantoate-beta-alanine ligase, C-terminal domain"/>
    <property type="match status" value="1"/>
</dbReference>
<dbReference type="EMBL" id="JASCXX010000022">
    <property type="protein sequence ID" value="MDI6450586.1"/>
    <property type="molecule type" value="Genomic_DNA"/>
</dbReference>
<dbReference type="EC" id="6.3.2.1" evidence="8"/>
<evidence type="ECO:0000256" key="3">
    <source>
        <dbReference type="ARBA" id="ARBA00022598"/>
    </source>
</evidence>
<name>A0AAW6U4T1_9BACT</name>
<gene>
    <name evidence="8 9" type="primary">panC</name>
    <name evidence="9" type="ORF">QJ522_16130</name>
</gene>
<evidence type="ECO:0000313" key="9">
    <source>
        <dbReference type="EMBL" id="MDI6450586.1"/>
    </source>
</evidence>
<comment type="miscellaneous">
    <text evidence="8">The reaction proceeds by a bi uni uni bi ping pong mechanism.</text>
</comment>
<organism evidence="9 10">
    <name type="scientific">Anaerobaca lacustris</name>
    <dbReference type="NCBI Taxonomy" id="3044600"/>
    <lineage>
        <taxon>Bacteria</taxon>
        <taxon>Pseudomonadati</taxon>
        <taxon>Planctomycetota</taxon>
        <taxon>Phycisphaerae</taxon>
        <taxon>Sedimentisphaerales</taxon>
        <taxon>Anaerobacaceae</taxon>
        <taxon>Anaerobaca</taxon>
    </lineage>
</organism>
<dbReference type="PANTHER" id="PTHR21299">
    <property type="entry name" value="CYTIDYLATE KINASE/PANTOATE-BETA-ALANINE LIGASE"/>
    <property type="match status" value="1"/>
</dbReference>
<feature type="binding site" evidence="8">
    <location>
        <begin position="184"/>
        <end position="187"/>
    </location>
    <ligand>
        <name>ATP</name>
        <dbReference type="ChEBI" id="CHEBI:30616"/>
    </ligand>
</feature>
<dbReference type="FunFam" id="3.30.1300.10:FF:000001">
    <property type="entry name" value="Pantothenate synthetase"/>
    <property type="match status" value="1"/>
</dbReference>
<evidence type="ECO:0000256" key="2">
    <source>
        <dbReference type="ARBA" id="ARBA00009256"/>
    </source>
</evidence>
<keyword evidence="5 8" id="KW-0547">Nucleotide-binding</keyword>
<feature type="binding site" evidence="8">
    <location>
        <begin position="30"/>
        <end position="37"/>
    </location>
    <ligand>
        <name>ATP</name>
        <dbReference type="ChEBI" id="CHEBI:30616"/>
    </ligand>
</feature>